<keyword evidence="2" id="KW-0472">Membrane</keyword>
<feature type="region of interest" description="Disordered" evidence="1">
    <location>
        <begin position="345"/>
        <end position="377"/>
    </location>
</feature>
<feature type="transmembrane region" description="Helical" evidence="2">
    <location>
        <begin position="62"/>
        <end position="84"/>
    </location>
</feature>
<reference evidence="3 4" key="1">
    <citation type="journal article" date="2021" name="Nat. Commun.">
        <title>Genetic determinants of endophytism in the Arabidopsis root mycobiome.</title>
        <authorList>
            <person name="Mesny F."/>
            <person name="Miyauchi S."/>
            <person name="Thiergart T."/>
            <person name="Pickel B."/>
            <person name="Atanasova L."/>
            <person name="Karlsson M."/>
            <person name="Huettel B."/>
            <person name="Barry K.W."/>
            <person name="Haridas S."/>
            <person name="Chen C."/>
            <person name="Bauer D."/>
            <person name="Andreopoulos W."/>
            <person name="Pangilinan J."/>
            <person name="LaButti K."/>
            <person name="Riley R."/>
            <person name="Lipzen A."/>
            <person name="Clum A."/>
            <person name="Drula E."/>
            <person name="Henrissat B."/>
            <person name="Kohler A."/>
            <person name="Grigoriev I.V."/>
            <person name="Martin F.M."/>
            <person name="Hacquard S."/>
        </authorList>
    </citation>
    <scope>NUCLEOTIDE SEQUENCE [LARGE SCALE GENOMIC DNA]</scope>
    <source>
        <strain evidence="3 4">MPI-CAGE-CH-0241</strain>
    </source>
</reference>
<keyword evidence="4" id="KW-1185">Reference proteome</keyword>
<feature type="transmembrane region" description="Helical" evidence="2">
    <location>
        <begin position="90"/>
        <end position="112"/>
    </location>
</feature>
<evidence type="ECO:0000256" key="1">
    <source>
        <dbReference type="SAM" id="MobiDB-lite"/>
    </source>
</evidence>
<comment type="caution">
    <text evidence="3">The sequence shown here is derived from an EMBL/GenBank/DDBJ whole genome shotgun (WGS) entry which is preliminary data.</text>
</comment>
<dbReference type="AlphaFoldDB" id="A0A9P8VXC4"/>
<feature type="compositionally biased region" description="Polar residues" evidence="1">
    <location>
        <begin position="349"/>
        <end position="367"/>
    </location>
</feature>
<keyword evidence="2" id="KW-1133">Transmembrane helix</keyword>
<protein>
    <recommendedName>
        <fullName evidence="5">Transmembrane protein</fullName>
    </recommendedName>
</protein>
<evidence type="ECO:0000313" key="4">
    <source>
        <dbReference type="Proteomes" id="UP000777438"/>
    </source>
</evidence>
<feature type="compositionally biased region" description="Basic and acidic residues" evidence="1">
    <location>
        <begin position="368"/>
        <end position="377"/>
    </location>
</feature>
<dbReference type="PANTHER" id="PTHR35179:SF1">
    <property type="entry name" value="INTEGRAL MEMBRANE PROTEIN"/>
    <property type="match status" value="1"/>
</dbReference>
<dbReference type="EMBL" id="JAGPYM010000021">
    <property type="protein sequence ID" value="KAH6884258.1"/>
    <property type="molecule type" value="Genomic_DNA"/>
</dbReference>
<dbReference type="OrthoDB" id="3205825at2759"/>
<keyword evidence="2" id="KW-0812">Transmembrane</keyword>
<accession>A0A9P8VXC4</accession>
<proteinExistence type="predicted"/>
<feature type="region of interest" description="Disordered" evidence="1">
    <location>
        <begin position="273"/>
        <end position="297"/>
    </location>
</feature>
<evidence type="ECO:0000256" key="2">
    <source>
        <dbReference type="SAM" id="Phobius"/>
    </source>
</evidence>
<sequence length="377" mass="42487">MLTLIPDNYKEEVVTKSDLIIASVAWGFTLGIGWLTTWTAIKQTSSAYRRRKFTMLRNAYIWMIWGEISVCLGFGVICFMYILGVIPPSFAFYFCILTLWALQVQFLLQIIVNRCAILLHDRKFVWRVKYGVAALITIINITVYCIWIPARLQISESYIHLNDIWDRCEKVIYLIVDGALNILFIRIVKKNLVGLGLTKYDNLVKFNMFIIGFSLSMDVLIVCMMSLENTFVYMQFHPLAYIVKLNIEMSMASLIGKIARSSDHHNSDYVMSRSRGTRAAGGDTTLDGRNVDPETGRSKAWATVTTTVEMHSMEAKPTSPKAQLGFNHNDTDTLLNQGAPYSVQIEGAYSNSGEASTHNGEGSLSSRDSSHGIEPVR</sequence>
<feature type="transmembrane region" description="Helical" evidence="2">
    <location>
        <begin position="20"/>
        <end position="41"/>
    </location>
</feature>
<feature type="transmembrane region" description="Helical" evidence="2">
    <location>
        <begin position="208"/>
        <end position="227"/>
    </location>
</feature>
<feature type="transmembrane region" description="Helical" evidence="2">
    <location>
        <begin position="132"/>
        <end position="150"/>
    </location>
</feature>
<evidence type="ECO:0008006" key="5">
    <source>
        <dbReference type="Google" id="ProtNLM"/>
    </source>
</evidence>
<evidence type="ECO:0000313" key="3">
    <source>
        <dbReference type="EMBL" id="KAH6884258.1"/>
    </source>
</evidence>
<name>A0A9P8VXC4_9HYPO</name>
<organism evidence="3 4">
    <name type="scientific">Thelonectria olida</name>
    <dbReference type="NCBI Taxonomy" id="1576542"/>
    <lineage>
        <taxon>Eukaryota</taxon>
        <taxon>Fungi</taxon>
        <taxon>Dikarya</taxon>
        <taxon>Ascomycota</taxon>
        <taxon>Pezizomycotina</taxon>
        <taxon>Sordariomycetes</taxon>
        <taxon>Hypocreomycetidae</taxon>
        <taxon>Hypocreales</taxon>
        <taxon>Nectriaceae</taxon>
        <taxon>Thelonectria</taxon>
    </lineage>
</organism>
<dbReference type="Proteomes" id="UP000777438">
    <property type="component" value="Unassembled WGS sequence"/>
</dbReference>
<gene>
    <name evidence="3" type="ORF">B0T10DRAFT_136103</name>
</gene>
<feature type="transmembrane region" description="Helical" evidence="2">
    <location>
        <begin position="170"/>
        <end position="188"/>
    </location>
</feature>
<dbReference type="PANTHER" id="PTHR35179">
    <property type="entry name" value="PROTEIN CBG02620"/>
    <property type="match status" value="1"/>
</dbReference>